<proteinExistence type="predicted"/>
<dbReference type="AlphaFoldDB" id="A0A7S0GX48"/>
<accession>A0A7S0GX48</accession>
<feature type="coiled-coil region" evidence="1">
    <location>
        <begin position="270"/>
        <end position="333"/>
    </location>
</feature>
<feature type="coiled-coil region" evidence="1">
    <location>
        <begin position="126"/>
        <end position="153"/>
    </location>
</feature>
<evidence type="ECO:0000256" key="1">
    <source>
        <dbReference type="SAM" id="Coils"/>
    </source>
</evidence>
<reference evidence="3" key="1">
    <citation type="submission" date="2021-01" db="EMBL/GenBank/DDBJ databases">
        <authorList>
            <person name="Corre E."/>
            <person name="Pelletier E."/>
            <person name="Niang G."/>
            <person name="Scheremetjew M."/>
            <person name="Finn R."/>
            <person name="Kale V."/>
            <person name="Holt S."/>
            <person name="Cochrane G."/>
            <person name="Meng A."/>
            <person name="Brown T."/>
            <person name="Cohen L."/>
        </authorList>
    </citation>
    <scope>NUCLEOTIDE SEQUENCE</scope>
    <source>
        <strain evidence="3">CCAC1681</strain>
    </source>
</reference>
<name>A0A7S0GX48_MICPS</name>
<keyword evidence="1" id="KW-0175">Coiled coil</keyword>
<organism evidence="3">
    <name type="scientific">Micromonas pusilla</name>
    <name type="common">Picoplanktonic green alga</name>
    <name type="synonym">Chromulina pusilla</name>
    <dbReference type="NCBI Taxonomy" id="38833"/>
    <lineage>
        <taxon>Eukaryota</taxon>
        <taxon>Viridiplantae</taxon>
        <taxon>Chlorophyta</taxon>
        <taxon>Mamiellophyceae</taxon>
        <taxon>Mamiellales</taxon>
        <taxon>Mamiellaceae</taxon>
        <taxon>Micromonas</taxon>
    </lineage>
</organism>
<feature type="region of interest" description="Disordered" evidence="2">
    <location>
        <begin position="219"/>
        <end position="243"/>
    </location>
</feature>
<feature type="coiled-coil region" evidence="1">
    <location>
        <begin position="513"/>
        <end position="540"/>
    </location>
</feature>
<dbReference type="EMBL" id="HBEN01011496">
    <property type="protein sequence ID" value="CAD8446447.1"/>
    <property type="molecule type" value="Transcribed_RNA"/>
</dbReference>
<gene>
    <name evidence="3" type="ORF">MSP1401_LOCUS9541</name>
</gene>
<evidence type="ECO:0000313" key="3">
    <source>
        <dbReference type="EMBL" id="CAD8446447.1"/>
    </source>
</evidence>
<protein>
    <submittedName>
        <fullName evidence="3">Uncharacterized protein</fullName>
    </submittedName>
</protein>
<feature type="coiled-coil region" evidence="1">
    <location>
        <begin position="20"/>
        <end position="47"/>
    </location>
</feature>
<evidence type="ECO:0000256" key="2">
    <source>
        <dbReference type="SAM" id="MobiDB-lite"/>
    </source>
</evidence>
<feature type="compositionally biased region" description="Basic and acidic residues" evidence="2">
    <location>
        <begin position="222"/>
        <end position="239"/>
    </location>
</feature>
<sequence>MSRAGEHAAAGGDVAVIQEVRGLAEELTNLRQENTILQGNFDELKAHHTKIQTAYDSLASQYHDLTNEKNDMERFYKEQVETWRADLEVKHAQFEEARAQIMQPRELDTLRKQLMEEIETPTRAKLHAYEAEIEEQTERYTQAVRDLETLRTAHDVEVARLLKDNEYARMEHAQRASMWKKETQALEEALDAKGKDCEALEAEVRETAELKARCASLATEAETSRRARDDADAETEKARQSLKMHAGVTEKLERRIHVLQGDVEARDAEMTRLNDKIAEREAEAVTLQTRLDELAFKHRADLKLAHAQAAKDRAELESEFAIEREEAEEKEQAILARLATHDASIKKVQDACDAKVYAAEDAARDARRAAEAGKIDAEVKLDASLTELAACKSDMLRAVGEAEGLRAALSVMEREYANEVPALRKDLEQCKKDLEHAGVRVGDLKETLERERVERVEVGASLIERDREVRRLLSELERKDLAHANERSKSKASWQKEKLSLIARAKEIAATMEERHRESMRKAKRKIDGANRKVAALSMDKVTLLESTAAGHAEAERREEAAGGSSMSVFEQELAALRGRQDEYDKSVASASGGA</sequence>